<keyword evidence="3" id="KW-1185">Reference proteome</keyword>
<gene>
    <name evidence="2" type="ORF">RhiirA4_471372</name>
</gene>
<evidence type="ECO:0000256" key="1">
    <source>
        <dbReference type="SAM" id="MobiDB-lite"/>
    </source>
</evidence>
<dbReference type="Proteomes" id="UP000234323">
    <property type="component" value="Unassembled WGS sequence"/>
</dbReference>
<dbReference type="EMBL" id="LLXI01001355">
    <property type="protein sequence ID" value="PKY53260.1"/>
    <property type="molecule type" value="Genomic_DNA"/>
</dbReference>
<reference evidence="2 3" key="1">
    <citation type="submission" date="2015-10" db="EMBL/GenBank/DDBJ databases">
        <title>Genome analyses suggest a sexual origin of heterokaryosis in a supposedly ancient asexual fungus.</title>
        <authorList>
            <person name="Ropars J."/>
            <person name="Sedzielewska K."/>
            <person name="Noel J."/>
            <person name="Charron P."/>
            <person name="Farinelli L."/>
            <person name="Marton T."/>
            <person name="Kruger M."/>
            <person name="Pelin A."/>
            <person name="Brachmann A."/>
            <person name="Corradi N."/>
        </authorList>
    </citation>
    <scope>NUCLEOTIDE SEQUENCE [LARGE SCALE GENOMIC DNA]</scope>
    <source>
        <strain evidence="2 3">A4</strain>
    </source>
</reference>
<accession>A0A2I1H305</accession>
<evidence type="ECO:0000313" key="2">
    <source>
        <dbReference type="EMBL" id="PKY53260.1"/>
    </source>
</evidence>
<dbReference type="AlphaFoldDB" id="A0A2I1H305"/>
<name>A0A2I1H305_9GLOM</name>
<evidence type="ECO:0000313" key="3">
    <source>
        <dbReference type="Proteomes" id="UP000234323"/>
    </source>
</evidence>
<comment type="caution">
    <text evidence="2">The sequence shown here is derived from an EMBL/GenBank/DDBJ whole genome shotgun (WGS) entry which is preliminary data.</text>
</comment>
<proteinExistence type="predicted"/>
<feature type="region of interest" description="Disordered" evidence="1">
    <location>
        <begin position="64"/>
        <end position="95"/>
    </location>
</feature>
<sequence>MEICNDSDLNENEEQCFHEKQVNIQRQRKLELQLYSILQDGPTQEIVGIITNIHLAVENPSVDLSKTESITNKKSKGKEKKGSKTDKKHQKVNDNNYLNLNYHENDSIEFEEQQIALREKKLSKDAFVKNAVVEAEALKLANLVKKKELGLYCRQEIL</sequence>
<protein>
    <submittedName>
        <fullName evidence="2">Uncharacterized protein</fullName>
    </submittedName>
</protein>
<organism evidence="2 3">
    <name type="scientific">Rhizophagus irregularis</name>
    <dbReference type="NCBI Taxonomy" id="588596"/>
    <lineage>
        <taxon>Eukaryota</taxon>
        <taxon>Fungi</taxon>
        <taxon>Fungi incertae sedis</taxon>
        <taxon>Mucoromycota</taxon>
        <taxon>Glomeromycotina</taxon>
        <taxon>Glomeromycetes</taxon>
        <taxon>Glomerales</taxon>
        <taxon>Glomeraceae</taxon>
        <taxon>Rhizophagus</taxon>
    </lineage>
</organism>